<accession>H8I6T6</accession>
<protein>
    <submittedName>
        <fullName evidence="2">Universal stress protein family</fullName>
    </submittedName>
</protein>
<dbReference type="STRING" id="1041930.Mtc_0643"/>
<feature type="domain" description="UspA" evidence="1">
    <location>
        <begin position="2"/>
        <end position="109"/>
    </location>
</feature>
<evidence type="ECO:0000313" key="3">
    <source>
        <dbReference type="Proteomes" id="UP000005233"/>
    </source>
</evidence>
<dbReference type="EMBL" id="CP003243">
    <property type="protein sequence ID" value="AFC99406.1"/>
    <property type="molecule type" value="Genomic_DNA"/>
</dbReference>
<proteinExistence type="predicted"/>
<dbReference type="KEGG" id="mez:Mtc_0643"/>
<dbReference type="HOGENOM" id="CLU_1088241_0_0_2"/>
<dbReference type="AlphaFoldDB" id="H8I6T6"/>
<dbReference type="GeneID" id="11970535"/>
<name>H8I6T6_METCZ</name>
<keyword evidence="3" id="KW-1185">Reference proteome</keyword>
<sequence>MMFENILYATDFSESPFMLPCVGVVGKTRKIHLLHVVGEGARGDPAQFEHQMQEAKSFLEESLAGRGRGMEVDIHIMPGVPAHEICGVARRLNVSLIAVSYHRPGGGGDGATMDLIRNCDRSMLVMTPVSSNMVDKGSDAIDEYCVNLFRSVLCPIVGDPSLKLEAIRSLKEEARLGRIAFLCFSEDVSPMELMGEMKGVGLDSMAIKAEKSPLKEIMGAAEKVEASIIMVDARTEMGLALSLAGRSEVPMLILK</sequence>
<evidence type="ECO:0000259" key="1">
    <source>
        <dbReference type="Pfam" id="PF00582"/>
    </source>
</evidence>
<organism evidence="2 3">
    <name type="scientific">Methanocella conradii (strain DSM 24694 / JCM 17849 / CGMCC 1.5162 / HZ254)</name>
    <dbReference type="NCBI Taxonomy" id="1041930"/>
    <lineage>
        <taxon>Archaea</taxon>
        <taxon>Methanobacteriati</taxon>
        <taxon>Methanobacteriota</taxon>
        <taxon>Stenosarchaea group</taxon>
        <taxon>Methanomicrobia</taxon>
        <taxon>Methanocellales</taxon>
        <taxon>Methanocellaceae</taxon>
        <taxon>Methanocella</taxon>
    </lineage>
</organism>
<dbReference type="eggNOG" id="arCOG00449">
    <property type="taxonomic scope" value="Archaea"/>
</dbReference>
<evidence type="ECO:0000313" key="2">
    <source>
        <dbReference type="EMBL" id="AFC99406.1"/>
    </source>
</evidence>
<dbReference type="CDD" id="cd00293">
    <property type="entry name" value="USP-like"/>
    <property type="match status" value="1"/>
</dbReference>
<reference evidence="2 3" key="1">
    <citation type="journal article" date="2012" name="J. Bacteriol.">
        <title>Complete genome sequence of a thermophilic methanogen, Methanocella conradii HZ254, isolated from Chinese rice field soil.</title>
        <authorList>
            <person name="Lu Z."/>
            <person name="Lu Y."/>
        </authorList>
    </citation>
    <scope>NUCLEOTIDE SEQUENCE [LARGE SCALE GENOMIC DNA]</scope>
    <source>
        <strain evidence="3">DSM 24694 / JCM 17849 / CGMCC 1.5162 / HZ254</strain>
    </source>
</reference>
<dbReference type="SUPFAM" id="SSF52402">
    <property type="entry name" value="Adenine nucleotide alpha hydrolases-like"/>
    <property type="match status" value="1"/>
</dbReference>
<dbReference type="Proteomes" id="UP000005233">
    <property type="component" value="Chromosome"/>
</dbReference>
<gene>
    <name evidence="2" type="ordered locus">Mtc_0643</name>
</gene>
<dbReference type="InterPro" id="IPR006016">
    <property type="entry name" value="UspA"/>
</dbReference>
<dbReference type="Pfam" id="PF00582">
    <property type="entry name" value="Usp"/>
    <property type="match status" value="1"/>
</dbReference>
<dbReference type="InterPro" id="IPR014729">
    <property type="entry name" value="Rossmann-like_a/b/a_fold"/>
</dbReference>
<dbReference type="Gene3D" id="3.40.50.620">
    <property type="entry name" value="HUPs"/>
    <property type="match status" value="1"/>
</dbReference>
<dbReference type="RefSeq" id="WP_014405245.1">
    <property type="nucleotide sequence ID" value="NC_017034.1"/>
</dbReference>